<dbReference type="InterPro" id="IPR038727">
    <property type="entry name" value="NadR/Ttd14_AAA_dom"/>
</dbReference>
<organism evidence="2 3">
    <name type="scientific">Parahaliea maris</name>
    <dbReference type="NCBI Taxonomy" id="2716870"/>
    <lineage>
        <taxon>Bacteria</taxon>
        <taxon>Pseudomonadati</taxon>
        <taxon>Pseudomonadota</taxon>
        <taxon>Gammaproteobacteria</taxon>
        <taxon>Cellvibrionales</taxon>
        <taxon>Halieaceae</taxon>
        <taxon>Parahaliea</taxon>
    </lineage>
</organism>
<evidence type="ECO:0000259" key="1">
    <source>
        <dbReference type="Pfam" id="PF13521"/>
    </source>
</evidence>
<comment type="caution">
    <text evidence="2">The sequence shown here is derived from an EMBL/GenBank/DDBJ whole genome shotgun (WGS) entry which is preliminary data.</text>
</comment>
<dbReference type="AlphaFoldDB" id="A0A5C9A3J4"/>
<evidence type="ECO:0000313" key="3">
    <source>
        <dbReference type="Proteomes" id="UP000321039"/>
    </source>
</evidence>
<sequence length="175" mass="19671">MKVVFSGGPGAGKTSVLEALQRLGYPVVHESARDVIAGRKARGLSPRPAPEVFAREILALDRQRYREPHPEDATVFFDRSLIDALCLLEQAGKLPVEERGALLEEYRYHPTAFLFPPWREIYCQDAERDQGFGEAVAVFERLHDWYLACGYEVATVPLLAVEERCAFILRQLGPG</sequence>
<dbReference type="RefSeq" id="WP_148067356.1">
    <property type="nucleotide sequence ID" value="NZ_VRZA01000002.1"/>
</dbReference>
<dbReference type="Pfam" id="PF13521">
    <property type="entry name" value="AAA_28"/>
    <property type="match status" value="1"/>
</dbReference>
<proteinExistence type="predicted"/>
<accession>A0A5C9A3J4</accession>
<evidence type="ECO:0000313" key="2">
    <source>
        <dbReference type="EMBL" id="TXS95445.1"/>
    </source>
</evidence>
<feature type="domain" description="NadR/Ttd14 AAA" evidence="1">
    <location>
        <begin position="2"/>
        <end position="164"/>
    </location>
</feature>
<dbReference type="Proteomes" id="UP000321039">
    <property type="component" value="Unassembled WGS sequence"/>
</dbReference>
<dbReference type="Gene3D" id="3.40.50.300">
    <property type="entry name" value="P-loop containing nucleotide triphosphate hydrolases"/>
    <property type="match status" value="1"/>
</dbReference>
<name>A0A5C9A3J4_9GAMM</name>
<dbReference type="EMBL" id="VRZA01000002">
    <property type="protein sequence ID" value="TXS95445.1"/>
    <property type="molecule type" value="Genomic_DNA"/>
</dbReference>
<dbReference type="InterPro" id="IPR027417">
    <property type="entry name" value="P-loop_NTPase"/>
</dbReference>
<reference evidence="2 3" key="1">
    <citation type="submission" date="2019-08" db="EMBL/GenBank/DDBJ databases">
        <title>Parahaliea maris sp. nov., isolated from the surface seawater.</title>
        <authorList>
            <person name="Liu Y."/>
        </authorList>
    </citation>
    <scope>NUCLEOTIDE SEQUENCE [LARGE SCALE GENOMIC DNA]</scope>
    <source>
        <strain evidence="2 3">HSLHS9</strain>
    </source>
</reference>
<dbReference type="SUPFAM" id="SSF52540">
    <property type="entry name" value="P-loop containing nucleoside triphosphate hydrolases"/>
    <property type="match status" value="1"/>
</dbReference>
<protein>
    <submittedName>
        <fullName evidence="2">AAA family ATPase</fullName>
    </submittedName>
</protein>
<gene>
    <name evidence="2" type="ORF">FV139_06040</name>
</gene>
<keyword evidence="3" id="KW-1185">Reference proteome</keyword>